<evidence type="ECO:0000256" key="1">
    <source>
        <dbReference type="ARBA" id="ARBA00004123"/>
    </source>
</evidence>
<dbReference type="Pfam" id="PF25340">
    <property type="entry name" value="BCD_RFX"/>
    <property type="match status" value="1"/>
</dbReference>
<evidence type="ECO:0000256" key="3">
    <source>
        <dbReference type="ARBA" id="ARBA00022782"/>
    </source>
</evidence>
<evidence type="ECO:0000259" key="11">
    <source>
        <dbReference type="PROSITE" id="PS51526"/>
    </source>
</evidence>
<dbReference type="EMBL" id="JAODUP010000193">
    <property type="protein sequence ID" value="KAK2157358.1"/>
    <property type="molecule type" value="Genomic_DNA"/>
</dbReference>
<dbReference type="PANTHER" id="PTHR12619:SF32">
    <property type="entry name" value="RFX-TYPE WINGED-HELIX DOMAIN-CONTAINING PROTEIN"/>
    <property type="match status" value="1"/>
</dbReference>
<keyword evidence="5" id="KW-0238">DNA-binding</keyword>
<protein>
    <recommendedName>
        <fullName evidence="8">DNA-binding protein RFX6</fullName>
    </recommendedName>
    <alternativeName>
        <fullName evidence="9">Regulatory factor X 6</fullName>
    </alternativeName>
</protein>
<evidence type="ECO:0000256" key="10">
    <source>
        <dbReference type="SAM" id="MobiDB-lite"/>
    </source>
</evidence>
<dbReference type="GO" id="GO:0030154">
    <property type="term" value="P:cell differentiation"/>
    <property type="evidence" value="ECO:0007669"/>
    <property type="project" value="UniProtKB-KW"/>
</dbReference>
<keyword evidence="13" id="KW-1185">Reference proteome</keyword>
<dbReference type="InterPro" id="IPR057321">
    <property type="entry name" value="RFX1-4/6/8-like_BCD"/>
</dbReference>
<evidence type="ECO:0000256" key="5">
    <source>
        <dbReference type="ARBA" id="ARBA00023125"/>
    </source>
</evidence>
<dbReference type="GO" id="GO:0000981">
    <property type="term" value="F:DNA-binding transcription factor activity, RNA polymerase II-specific"/>
    <property type="evidence" value="ECO:0007669"/>
    <property type="project" value="TreeGrafter"/>
</dbReference>
<evidence type="ECO:0000256" key="9">
    <source>
        <dbReference type="ARBA" id="ARBA00077088"/>
    </source>
</evidence>
<keyword evidence="6" id="KW-0804">Transcription</keyword>
<evidence type="ECO:0000256" key="6">
    <source>
        <dbReference type="ARBA" id="ARBA00023163"/>
    </source>
</evidence>
<feature type="compositionally biased region" description="Polar residues" evidence="10">
    <location>
        <begin position="135"/>
        <end position="147"/>
    </location>
</feature>
<feature type="compositionally biased region" description="Basic and acidic residues" evidence="10">
    <location>
        <begin position="613"/>
        <end position="625"/>
    </location>
</feature>
<dbReference type="Proteomes" id="UP001208570">
    <property type="component" value="Unassembled WGS sequence"/>
</dbReference>
<name>A0AAD9N6K3_9ANNE</name>
<keyword evidence="7" id="KW-0539">Nucleus</keyword>
<accession>A0AAD9N6K3</accession>
<evidence type="ECO:0000256" key="7">
    <source>
        <dbReference type="ARBA" id="ARBA00023242"/>
    </source>
</evidence>
<dbReference type="PROSITE" id="PS51526">
    <property type="entry name" value="RFX_DBD"/>
    <property type="match status" value="1"/>
</dbReference>
<evidence type="ECO:0000256" key="8">
    <source>
        <dbReference type="ARBA" id="ARBA00072476"/>
    </source>
</evidence>
<dbReference type="AlphaFoldDB" id="A0AAD9N6K3"/>
<dbReference type="SUPFAM" id="SSF46785">
    <property type="entry name" value="Winged helix' DNA-binding domain"/>
    <property type="match status" value="1"/>
</dbReference>
<keyword evidence="4" id="KW-0805">Transcription regulation</keyword>
<dbReference type="InterPro" id="IPR036390">
    <property type="entry name" value="WH_DNA-bd_sf"/>
</dbReference>
<keyword evidence="3" id="KW-0221">Differentiation</keyword>
<organism evidence="12 13">
    <name type="scientific">Paralvinella palmiformis</name>
    <dbReference type="NCBI Taxonomy" id="53620"/>
    <lineage>
        <taxon>Eukaryota</taxon>
        <taxon>Metazoa</taxon>
        <taxon>Spiralia</taxon>
        <taxon>Lophotrochozoa</taxon>
        <taxon>Annelida</taxon>
        <taxon>Polychaeta</taxon>
        <taxon>Sedentaria</taxon>
        <taxon>Canalipalpata</taxon>
        <taxon>Terebellida</taxon>
        <taxon>Terebelliformia</taxon>
        <taxon>Alvinellidae</taxon>
        <taxon>Paralvinella</taxon>
    </lineage>
</organism>
<dbReference type="InterPro" id="IPR039779">
    <property type="entry name" value="RFX-like"/>
</dbReference>
<dbReference type="InterPro" id="IPR003150">
    <property type="entry name" value="DNA-bd_RFX"/>
</dbReference>
<dbReference type="PANTHER" id="PTHR12619">
    <property type="entry name" value="RFX TRANSCRIPTION FACTOR FAMILY"/>
    <property type="match status" value="1"/>
</dbReference>
<reference evidence="12" key="1">
    <citation type="journal article" date="2023" name="Mol. Biol. Evol.">
        <title>Third-Generation Sequencing Reveals the Adaptive Role of the Epigenome in Three Deep-Sea Polychaetes.</title>
        <authorList>
            <person name="Perez M."/>
            <person name="Aroh O."/>
            <person name="Sun Y."/>
            <person name="Lan Y."/>
            <person name="Juniper S.K."/>
            <person name="Young C.R."/>
            <person name="Angers B."/>
            <person name="Qian P.Y."/>
        </authorList>
    </citation>
    <scope>NUCLEOTIDE SEQUENCE</scope>
    <source>
        <strain evidence="12">P08H-3</strain>
    </source>
</reference>
<evidence type="ECO:0000313" key="12">
    <source>
        <dbReference type="EMBL" id="KAK2157358.1"/>
    </source>
</evidence>
<comment type="caution">
    <text evidence="12">The sequence shown here is derived from an EMBL/GenBank/DDBJ whole genome shotgun (WGS) entry which is preliminary data.</text>
</comment>
<keyword evidence="2" id="KW-0217">Developmental protein</keyword>
<dbReference type="Gene3D" id="1.10.10.10">
    <property type="entry name" value="Winged helix-like DNA-binding domain superfamily/Winged helix DNA-binding domain"/>
    <property type="match status" value="1"/>
</dbReference>
<evidence type="ECO:0000313" key="13">
    <source>
        <dbReference type="Proteomes" id="UP001208570"/>
    </source>
</evidence>
<dbReference type="InterPro" id="IPR036388">
    <property type="entry name" value="WH-like_DNA-bd_sf"/>
</dbReference>
<evidence type="ECO:0000256" key="4">
    <source>
        <dbReference type="ARBA" id="ARBA00023015"/>
    </source>
</evidence>
<evidence type="ECO:0000256" key="2">
    <source>
        <dbReference type="ARBA" id="ARBA00022473"/>
    </source>
</evidence>
<dbReference type="Pfam" id="PF02257">
    <property type="entry name" value="RFX_DNA_binding"/>
    <property type="match status" value="1"/>
</dbReference>
<dbReference type="GO" id="GO:0005634">
    <property type="term" value="C:nucleus"/>
    <property type="evidence" value="ECO:0007669"/>
    <property type="project" value="UniProtKB-SubCell"/>
</dbReference>
<proteinExistence type="predicted"/>
<feature type="region of interest" description="Disordered" evidence="10">
    <location>
        <begin position="128"/>
        <end position="164"/>
    </location>
</feature>
<feature type="domain" description="RFX-type winged-helix" evidence="11">
    <location>
        <begin position="190"/>
        <end position="265"/>
    </location>
</feature>
<dbReference type="FunFam" id="1.10.10.10:FF:000211">
    <property type="entry name" value="Regulatory factor X, 6"/>
    <property type="match status" value="1"/>
</dbReference>
<comment type="subcellular location">
    <subcellularLocation>
        <location evidence="1">Nucleus</location>
    </subcellularLocation>
</comment>
<sequence>MSSHIILDDVRHSGEDESGIFRDDVAAELPVFNGFEPTGSLIYAQSTSFDDAAFYGEDETRPERRSGIGDHQIRNVYSAGTSARNVEGGFQIGSCFSADFKDQPVIDCYVSGGIEQWKDCSRQGLGIGVRRKQHQSSSPSAGCSNQEADGDKRDKDMAQSGSTSKIVCNSDVKKSSSIDSSEKHSQLAVTLKWLTDNYEKAEGVCLPRCVLYAHYLDLCKRNDYTPAGAATFGKLIRQRFPKLTTRRLGTRGQSKYHYYGIGIKESSVYYHAVYTGKGLTRFSGTKVKTEGSSRKFSLSAKTGTLLPEFPDVNDIVLPTSLDKDKVETFIMMYRTHCQRILDTIISANFDEVHNFLLHFWQGMPEHLVGLLSHDVIADIVSLCDTILYRVLLDVLIPTTIQDLPESLCYQMKTFLSKLPTWMARSLDGIPETMTTRKRETVTTFVRCLRRQISFIHLAQTARTLLTNTHLVGEMLKDIEHIDLTKVAQQCYCTDPLSNNDIIRCATEYFTKLKILLRKQAPIEAITEWLDDVIDSCVSKESDRQTKAAKFVLQWTIFESLILRDLTLSNVSTYGSIHLLHIMLDEYIFLAMDTYNQQVKERQVQAAVRRHLKDGGSDVSTNRKSDMSGAAFPLSTSKKRKREDMQRTDKKFSDCVGVIQTKLITSDQNNSSSPVIGEGRISTFDYSYPRLYKHQTPDRESLDPLTQSAVSSSAKQQPIVPHVANLDQHYLSQFGLRESYPKSSKYPGVVYDVQLQNAGTIHPDSLAASSFNLAGSSGPPPYWSGPYPDGFPTYYCHRRYFSNYDSHNCSMALLRVNPEGYHRRSAFDPTTPPYDHVTASGLEPMPYYNVPPENYNNSTNNYSQFNHYQSSFSQFGRQEAISSSHYNRYSHNLTSFAHHSFNKSVVSPFR</sequence>
<feature type="region of interest" description="Disordered" evidence="10">
    <location>
        <begin position="613"/>
        <end position="646"/>
    </location>
</feature>
<dbReference type="GO" id="GO:0000978">
    <property type="term" value="F:RNA polymerase II cis-regulatory region sequence-specific DNA binding"/>
    <property type="evidence" value="ECO:0007669"/>
    <property type="project" value="TreeGrafter"/>
</dbReference>
<gene>
    <name evidence="12" type="ORF">LSH36_193g10025</name>
</gene>